<dbReference type="Gene3D" id="3.30.160.60">
    <property type="entry name" value="Classic Zinc Finger"/>
    <property type="match status" value="3"/>
</dbReference>
<dbReference type="InterPro" id="IPR013087">
    <property type="entry name" value="Znf_C2H2_type"/>
</dbReference>
<evidence type="ECO:0000259" key="6">
    <source>
        <dbReference type="PROSITE" id="PS50157"/>
    </source>
</evidence>
<sequence length="810" mass="91613">MLISKPINSQNQQLPAKTTCTTVSATTAHETVPAETPRATTLRPAIPRATYSRATVPGATTRAAVSATTPCATASTVPQLATLLATPLTTIPAVTPFATVPVTAPSAASTVIPSVNAPQTSPVIVPVPTINPGSVISASLPSYHPLVLKEARKEEAKDIERKIVQSLKKKKCFRCKVCKNLITGPDAEHMYEEHVKKYRTTTLFWLEKLNEAVKSDPSVCPGRCGRKFGGQNRKANLKYHLIKHCGKIFNCPIYFMLKRTDMWACKDNPVYCPKNCGRCYKGMWRKYNLQKHLKYECGVAPQFKCLACSKNENNILLRLVDQAITCDPAYCPNKCGRFYKGQHRKINLRRHVFECGVLPRFPCYAYYSGNLIGVPESNPVMCPNNCGRCYSGKNRKNNLKKHLKLECGVAPKFSCRICWRRFTRNEGLKRHLIMSLQLEKERKYRCPILYAHRLFITHFKKIRQAETNFNWGDTEKELYILATRIQGLISDSPSGRLLQLGCIVQCSCLSGSLQTLSDPVMCPNNCGRYYSGKRRKDTLRQHLKLECGVDPMFSCLLGSLQTLPNPVMCPNNCGRYYSGPWRKSSLKKHLKLECDQSEYPKELPDPLMCPNDCGRYYRLSGTIQTLPDPIMCPNNCGRYYSGRRRKNTLNQHLKLECGVEPRFSCAICLRKFTRNDFLNLLEEISESDPVTCPNCKRQYSGRGRKYNLKKHLTLECGVAPMFSCLSGNFPTLPDLVVCPNGCGRHYVGSFSKYNLKKHLTFECGVEPKFSCAICLRRFTRKEGLKRHLTMVHRMVNHCAYTLFRSSDDKS</sequence>
<accession>A0A5E4MB78</accession>
<evidence type="ECO:0000256" key="4">
    <source>
        <dbReference type="ARBA" id="ARBA00022833"/>
    </source>
</evidence>
<dbReference type="PROSITE" id="PS50157">
    <property type="entry name" value="ZINC_FINGER_C2H2_2"/>
    <property type="match status" value="2"/>
</dbReference>
<dbReference type="EMBL" id="CABPRJ010000483">
    <property type="protein sequence ID" value="VVC28710.1"/>
    <property type="molecule type" value="Genomic_DNA"/>
</dbReference>
<feature type="domain" description="C2H2-type" evidence="6">
    <location>
        <begin position="413"/>
        <end position="441"/>
    </location>
</feature>
<organism evidence="7 8">
    <name type="scientific">Cinara cedri</name>
    <dbReference type="NCBI Taxonomy" id="506608"/>
    <lineage>
        <taxon>Eukaryota</taxon>
        <taxon>Metazoa</taxon>
        <taxon>Ecdysozoa</taxon>
        <taxon>Arthropoda</taxon>
        <taxon>Hexapoda</taxon>
        <taxon>Insecta</taxon>
        <taxon>Pterygota</taxon>
        <taxon>Neoptera</taxon>
        <taxon>Paraneoptera</taxon>
        <taxon>Hemiptera</taxon>
        <taxon>Sternorrhyncha</taxon>
        <taxon>Aphidomorpha</taxon>
        <taxon>Aphidoidea</taxon>
        <taxon>Aphididae</taxon>
        <taxon>Lachninae</taxon>
        <taxon>Cinara</taxon>
    </lineage>
</organism>
<proteinExistence type="predicted"/>
<dbReference type="GO" id="GO:0008270">
    <property type="term" value="F:zinc ion binding"/>
    <property type="evidence" value="ECO:0007669"/>
    <property type="project" value="UniProtKB-KW"/>
</dbReference>
<evidence type="ECO:0000256" key="5">
    <source>
        <dbReference type="PROSITE-ProRule" id="PRU00042"/>
    </source>
</evidence>
<dbReference type="OrthoDB" id="6630329at2759"/>
<keyword evidence="8" id="KW-1185">Reference proteome</keyword>
<dbReference type="SMART" id="SM00355">
    <property type="entry name" value="ZnF_C2H2"/>
    <property type="match status" value="2"/>
</dbReference>
<protein>
    <submittedName>
        <fullName evidence="7">Zinc finger C2H2-type,Zinc finger, RING/FYVE/PHD-type</fullName>
    </submittedName>
</protein>
<keyword evidence="4" id="KW-0862">Zinc</keyword>
<gene>
    <name evidence="7" type="ORF">CINCED_3A010448</name>
</gene>
<keyword evidence="3 5" id="KW-0863">Zinc-finger</keyword>
<evidence type="ECO:0000313" key="7">
    <source>
        <dbReference type="EMBL" id="VVC28710.1"/>
    </source>
</evidence>
<dbReference type="PROSITE" id="PS00028">
    <property type="entry name" value="ZINC_FINGER_C2H2_1"/>
    <property type="match status" value="1"/>
</dbReference>
<evidence type="ECO:0000256" key="1">
    <source>
        <dbReference type="ARBA" id="ARBA00022723"/>
    </source>
</evidence>
<name>A0A5E4MB78_9HEMI</name>
<evidence type="ECO:0000256" key="3">
    <source>
        <dbReference type="ARBA" id="ARBA00022771"/>
    </source>
</evidence>
<dbReference type="GO" id="GO:0000981">
    <property type="term" value="F:DNA-binding transcription factor activity, RNA polymerase II-specific"/>
    <property type="evidence" value="ECO:0007669"/>
    <property type="project" value="TreeGrafter"/>
</dbReference>
<keyword evidence="1" id="KW-0479">Metal-binding</keyword>
<dbReference type="PANTHER" id="PTHR24409">
    <property type="entry name" value="ZINC FINGER PROTEIN 142"/>
    <property type="match status" value="1"/>
</dbReference>
<evidence type="ECO:0000313" key="8">
    <source>
        <dbReference type="Proteomes" id="UP000325440"/>
    </source>
</evidence>
<dbReference type="PANTHER" id="PTHR24409:SF295">
    <property type="entry name" value="AZ2-RELATED"/>
    <property type="match status" value="1"/>
</dbReference>
<evidence type="ECO:0000256" key="2">
    <source>
        <dbReference type="ARBA" id="ARBA00022737"/>
    </source>
</evidence>
<reference evidence="7 8" key="1">
    <citation type="submission" date="2019-08" db="EMBL/GenBank/DDBJ databases">
        <authorList>
            <person name="Alioto T."/>
            <person name="Alioto T."/>
            <person name="Gomez Garrido J."/>
        </authorList>
    </citation>
    <scope>NUCLEOTIDE SEQUENCE [LARGE SCALE GENOMIC DNA]</scope>
</reference>
<dbReference type="AlphaFoldDB" id="A0A5E4MB78"/>
<dbReference type="GO" id="GO:0000977">
    <property type="term" value="F:RNA polymerase II transcription regulatory region sequence-specific DNA binding"/>
    <property type="evidence" value="ECO:0007669"/>
    <property type="project" value="TreeGrafter"/>
</dbReference>
<dbReference type="Proteomes" id="UP000325440">
    <property type="component" value="Unassembled WGS sequence"/>
</dbReference>
<dbReference type="GO" id="GO:0005634">
    <property type="term" value="C:nucleus"/>
    <property type="evidence" value="ECO:0007669"/>
    <property type="project" value="TreeGrafter"/>
</dbReference>
<feature type="domain" description="C2H2-type" evidence="6">
    <location>
        <begin position="769"/>
        <end position="792"/>
    </location>
</feature>
<keyword evidence="2" id="KW-0677">Repeat</keyword>